<protein>
    <submittedName>
        <fullName evidence="1">Uncharacterized protein</fullName>
    </submittedName>
</protein>
<name>A0A381ZEW3_9ZZZZ</name>
<organism evidence="1">
    <name type="scientific">marine metagenome</name>
    <dbReference type="NCBI Taxonomy" id="408172"/>
    <lineage>
        <taxon>unclassified sequences</taxon>
        <taxon>metagenomes</taxon>
        <taxon>ecological metagenomes</taxon>
    </lineage>
</organism>
<dbReference type="EMBL" id="UINC01020895">
    <property type="protein sequence ID" value="SVA87297.1"/>
    <property type="molecule type" value="Genomic_DNA"/>
</dbReference>
<gene>
    <name evidence="1" type="ORF">METZ01_LOCUS140151</name>
</gene>
<dbReference type="AlphaFoldDB" id="A0A381ZEW3"/>
<evidence type="ECO:0000313" key="1">
    <source>
        <dbReference type="EMBL" id="SVA87297.1"/>
    </source>
</evidence>
<proteinExistence type="predicted"/>
<reference evidence="1" key="1">
    <citation type="submission" date="2018-05" db="EMBL/GenBank/DDBJ databases">
        <authorList>
            <person name="Lanie J.A."/>
            <person name="Ng W.-L."/>
            <person name="Kazmierczak K.M."/>
            <person name="Andrzejewski T.M."/>
            <person name="Davidsen T.M."/>
            <person name="Wayne K.J."/>
            <person name="Tettelin H."/>
            <person name="Glass J.I."/>
            <person name="Rusch D."/>
            <person name="Podicherti R."/>
            <person name="Tsui H.-C.T."/>
            <person name="Winkler M.E."/>
        </authorList>
    </citation>
    <scope>NUCLEOTIDE SEQUENCE</scope>
</reference>
<sequence length="31" mass="3757">EQTYRNWTNEISRDVDTVLIRYMLSSSQSYT</sequence>
<feature type="non-terminal residue" evidence="1">
    <location>
        <position position="1"/>
    </location>
</feature>
<accession>A0A381ZEW3</accession>